<accession>E8R526</accession>
<feature type="region of interest" description="Disordered" evidence="1">
    <location>
        <begin position="1"/>
        <end position="32"/>
    </location>
</feature>
<dbReference type="InParanoid" id="E8R526"/>
<reference key="1">
    <citation type="submission" date="2010-11" db="EMBL/GenBank/DDBJ databases">
        <title>The complete sequence of chromosome of Isophaera pallida ATCC 43644.</title>
        <authorList>
            <consortium name="US DOE Joint Genome Institute (JGI-PGF)"/>
            <person name="Lucas S."/>
            <person name="Copeland A."/>
            <person name="Lapidus A."/>
            <person name="Bruce D."/>
            <person name="Goodwin L."/>
            <person name="Pitluck S."/>
            <person name="Kyrpides N."/>
            <person name="Mavromatis K."/>
            <person name="Pagani I."/>
            <person name="Ivanova N."/>
            <person name="Saunders E."/>
            <person name="Brettin T."/>
            <person name="Detter J.C."/>
            <person name="Han C."/>
            <person name="Tapia R."/>
            <person name="Land M."/>
            <person name="Hauser L."/>
            <person name="Markowitz V."/>
            <person name="Cheng J.-F."/>
            <person name="Hugenholtz P."/>
            <person name="Woyke T."/>
            <person name="Wu D."/>
            <person name="Eisen J.A."/>
        </authorList>
    </citation>
    <scope>NUCLEOTIDE SEQUENCE</scope>
    <source>
        <strain>ATCC 43644</strain>
    </source>
</reference>
<dbReference type="HOGENOM" id="CLU_2450616_0_0_0"/>
<sequence length="89" mass="10143">METPSSDARGTRFDSRLGPMSPVSFSSSDRNRPSTCLAFTCPMSVCLASMCLREGRSWVEVIRDNPDRLNWIRFAPAMRRLCGRERLGW</sequence>
<reference evidence="2 3" key="2">
    <citation type="journal article" date="2011" name="Stand. Genomic Sci.">
        <title>Complete genome sequence of Isosphaera pallida type strain (IS1B).</title>
        <authorList>
            <consortium name="US DOE Joint Genome Institute (JGI-PGF)"/>
            <person name="Goker M."/>
            <person name="Cleland D."/>
            <person name="Saunders E."/>
            <person name="Lapidus A."/>
            <person name="Nolan M."/>
            <person name="Lucas S."/>
            <person name="Hammon N."/>
            <person name="Deshpande S."/>
            <person name="Cheng J.F."/>
            <person name="Tapia R."/>
            <person name="Han C."/>
            <person name="Goodwin L."/>
            <person name="Pitluck S."/>
            <person name="Liolios K."/>
            <person name="Pagani I."/>
            <person name="Ivanova N."/>
            <person name="Mavromatis K."/>
            <person name="Pati A."/>
            <person name="Chen A."/>
            <person name="Palaniappan K."/>
            <person name="Land M."/>
            <person name="Hauser L."/>
            <person name="Chang Y.J."/>
            <person name="Jeffries C.D."/>
            <person name="Detter J.C."/>
            <person name="Beck B."/>
            <person name="Woyke T."/>
            <person name="Bristow J."/>
            <person name="Eisen J.A."/>
            <person name="Markowitz V."/>
            <person name="Hugenholtz P."/>
            <person name="Kyrpides N.C."/>
            <person name="Klenk H.P."/>
        </authorList>
    </citation>
    <scope>NUCLEOTIDE SEQUENCE [LARGE SCALE GENOMIC DNA]</scope>
    <source>
        <strain evidence="3">ATCC 43644 / DSM 9630 / IS1B</strain>
    </source>
</reference>
<evidence type="ECO:0000313" key="2">
    <source>
        <dbReference type="EMBL" id="ADV62783.1"/>
    </source>
</evidence>
<evidence type="ECO:0000313" key="3">
    <source>
        <dbReference type="Proteomes" id="UP000008631"/>
    </source>
</evidence>
<dbReference type="AlphaFoldDB" id="E8R526"/>
<protein>
    <submittedName>
        <fullName evidence="2">Uncharacterized protein</fullName>
    </submittedName>
</protein>
<name>E8R526_ISOPI</name>
<dbReference type="EMBL" id="CP002353">
    <property type="protein sequence ID" value="ADV62783.1"/>
    <property type="molecule type" value="Genomic_DNA"/>
</dbReference>
<organism evidence="2 3">
    <name type="scientific">Isosphaera pallida (strain ATCC 43644 / DSM 9630 / IS1B)</name>
    <dbReference type="NCBI Taxonomy" id="575540"/>
    <lineage>
        <taxon>Bacteria</taxon>
        <taxon>Pseudomonadati</taxon>
        <taxon>Planctomycetota</taxon>
        <taxon>Planctomycetia</taxon>
        <taxon>Isosphaerales</taxon>
        <taxon>Isosphaeraceae</taxon>
        <taxon>Isosphaera</taxon>
    </lineage>
</organism>
<gene>
    <name evidence="2" type="ordered locus">Isop_2205</name>
</gene>
<dbReference type="KEGG" id="ipa:Isop_2205"/>
<keyword evidence="3" id="KW-1185">Reference proteome</keyword>
<dbReference type="Proteomes" id="UP000008631">
    <property type="component" value="Chromosome"/>
</dbReference>
<proteinExistence type="predicted"/>
<evidence type="ECO:0000256" key="1">
    <source>
        <dbReference type="SAM" id="MobiDB-lite"/>
    </source>
</evidence>